<dbReference type="GO" id="GO:0005634">
    <property type="term" value="C:nucleus"/>
    <property type="evidence" value="ECO:0007669"/>
    <property type="project" value="UniProtKB-SubCell"/>
</dbReference>
<dbReference type="VEuPathDB" id="VectorBase:GPAI009048"/>
<dbReference type="PROSITE" id="PS00598">
    <property type="entry name" value="CHROMO_1"/>
    <property type="match status" value="1"/>
</dbReference>
<dbReference type="InterPro" id="IPR008251">
    <property type="entry name" value="Chromo_shadow_dom"/>
</dbReference>
<dbReference type="PRINTS" id="PR00504">
    <property type="entry name" value="CHROMODOMAIN"/>
</dbReference>
<dbReference type="SUPFAM" id="SSF54160">
    <property type="entry name" value="Chromo domain-like"/>
    <property type="match status" value="2"/>
</dbReference>
<organism evidence="6 7">
    <name type="scientific">Glossina pallidipes</name>
    <name type="common">Tsetse fly</name>
    <dbReference type="NCBI Taxonomy" id="7398"/>
    <lineage>
        <taxon>Eukaryota</taxon>
        <taxon>Metazoa</taxon>
        <taxon>Ecdysozoa</taxon>
        <taxon>Arthropoda</taxon>
        <taxon>Hexapoda</taxon>
        <taxon>Insecta</taxon>
        <taxon>Pterygota</taxon>
        <taxon>Neoptera</taxon>
        <taxon>Endopterygota</taxon>
        <taxon>Diptera</taxon>
        <taxon>Brachycera</taxon>
        <taxon>Muscomorpha</taxon>
        <taxon>Hippoboscoidea</taxon>
        <taxon>Glossinidae</taxon>
        <taxon>Glossina</taxon>
    </lineage>
</organism>
<evidence type="ECO:0000256" key="4">
    <source>
        <dbReference type="SAM" id="MobiDB-lite"/>
    </source>
</evidence>
<dbReference type="SMART" id="SM00300">
    <property type="entry name" value="ChSh"/>
    <property type="match status" value="1"/>
</dbReference>
<reference evidence="6" key="2">
    <citation type="submission" date="2020-05" db="UniProtKB">
        <authorList>
            <consortium name="EnsemblMetazoa"/>
        </authorList>
    </citation>
    <scope>IDENTIFICATION</scope>
    <source>
        <strain evidence="6">IAEA</strain>
    </source>
</reference>
<dbReference type="InterPro" id="IPR000953">
    <property type="entry name" value="Chromo/chromo_shadow_dom"/>
</dbReference>
<name>A0A1A9ZAX0_GLOPL</name>
<accession>A0A1A9ZAX0</accession>
<dbReference type="FunFam" id="2.40.50.40:FF:000031">
    <property type="entry name" value="Heterochromatin protein 1"/>
    <property type="match status" value="1"/>
</dbReference>
<evidence type="ECO:0000256" key="1">
    <source>
        <dbReference type="ARBA" id="ARBA00004123"/>
    </source>
</evidence>
<dbReference type="InterPro" id="IPR051219">
    <property type="entry name" value="Heterochromatin_chromo-domain"/>
</dbReference>
<dbReference type="InterPro" id="IPR023780">
    <property type="entry name" value="Chromo_domain"/>
</dbReference>
<comment type="subcellular location">
    <subcellularLocation>
        <location evidence="1">Nucleus</location>
    </subcellularLocation>
</comment>
<dbReference type="STRING" id="7398.A0A1A9ZAX0"/>
<feature type="region of interest" description="Disordered" evidence="4">
    <location>
        <begin position="124"/>
        <end position="149"/>
    </location>
</feature>
<dbReference type="Gene3D" id="2.40.50.40">
    <property type="match status" value="2"/>
</dbReference>
<protein>
    <recommendedName>
        <fullName evidence="5">Chromo domain-containing protein</fullName>
    </recommendedName>
</protein>
<proteinExistence type="predicted"/>
<dbReference type="InterPro" id="IPR023779">
    <property type="entry name" value="Chromodomain_CS"/>
</dbReference>
<evidence type="ECO:0000313" key="6">
    <source>
        <dbReference type="EnsemblMetazoa" id="GPAI009048-PA"/>
    </source>
</evidence>
<dbReference type="InterPro" id="IPR017984">
    <property type="entry name" value="Chromo_dom_subgr"/>
</dbReference>
<evidence type="ECO:0000256" key="2">
    <source>
        <dbReference type="ARBA" id="ARBA00022737"/>
    </source>
</evidence>
<reference evidence="7" key="1">
    <citation type="submission" date="2014-03" db="EMBL/GenBank/DDBJ databases">
        <authorList>
            <person name="Aksoy S."/>
            <person name="Warren W."/>
            <person name="Wilson R.K."/>
        </authorList>
    </citation>
    <scope>NUCLEOTIDE SEQUENCE [LARGE SCALE GENOMIC DNA]</scope>
    <source>
        <strain evidence="7">IAEA</strain>
    </source>
</reference>
<dbReference type="CDD" id="cd00034">
    <property type="entry name" value="CSD"/>
    <property type="match status" value="1"/>
</dbReference>
<dbReference type="SMART" id="SM00298">
    <property type="entry name" value="CHROMO"/>
    <property type="match status" value="2"/>
</dbReference>
<dbReference type="GO" id="GO:0000792">
    <property type="term" value="C:heterochromatin"/>
    <property type="evidence" value="ECO:0007669"/>
    <property type="project" value="UniProtKB-ARBA"/>
</dbReference>
<dbReference type="AlphaFoldDB" id="A0A1A9ZAX0"/>
<keyword evidence="7" id="KW-1185">Reference proteome</keyword>
<keyword evidence="2" id="KW-0677">Repeat</keyword>
<keyword evidence="3" id="KW-0539">Nucleus</keyword>
<dbReference type="EnsemblMetazoa" id="GPAI009048-RA">
    <property type="protein sequence ID" value="GPAI009048-PA"/>
    <property type="gene ID" value="GPAI009048"/>
</dbReference>
<dbReference type="PROSITE" id="PS50013">
    <property type="entry name" value="CHROMO_2"/>
    <property type="match status" value="2"/>
</dbReference>
<evidence type="ECO:0000313" key="7">
    <source>
        <dbReference type="Proteomes" id="UP000092445"/>
    </source>
</evidence>
<evidence type="ECO:0000256" key="3">
    <source>
        <dbReference type="ARBA" id="ARBA00023242"/>
    </source>
</evidence>
<dbReference type="PANTHER" id="PTHR22812">
    <property type="entry name" value="CHROMOBOX PROTEIN"/>
    <property type="match status" value="1"/>
</dbReference>
<evidence type="ECO:0000259" key="5">
    <source>
        <dbReference type="PROSITE" id="PS50013"/>
    </source>
</evidence>
<dbReference type="InterPro" id="IPR016197">
    <property type="entry name" value="Chromo-like_dom_sf"/>
</dbReference>
<dbReference type="Proteomes" id="UP000092445">
    <property type="component" value="Unassembled WGS sequence"/>
</dbReference>
<dbReference type="Pfam" id="PF01393">
    <property type="entry name" value="Chromo_shadow"/>
    <property type="match status" value="1"/>
</dbReference>
<feature type="domain" description="Chromo" evidence="5">
    <location>
        <begin position="69"/>
        <end position="127"/>
    </location>
</feature>
<dbReference type="Pfam" id="PF00385">
    <property type="entry name" value="Chromo"/>
    <property type="match status" value="1"/>
</dbReference>
<sequence>MASNTYKFVRYTLRHALRDFWTFPRSLHVTVRQEKYYSNAKYELVLHTKSNCFNQNLLMDSDGEGTKEFYVERIEDKRINYGKTEYYLKWKGYPRSENTWEPVDNLNCSDLVAAYEESLKKKKHNMKPPSFVPRKKSTTKPKAVEDNKSGFDRGFEPEMILGVSNVSGELKFLMKWSGREEADFVSAKQANAICPRIVIRFYEERITWHTSGSDDDKTEDTAE</sequence>
<feature type="domain" description="Chromo" evidence="5">
    <location>
        <begin position="155"/>
        <end position="213"/>
    </location>
</feature>